<dbReference type="FunFam" id="3.10.290.60:FF:000001">
    <property type="entry name" value="Ubiquitin-activating enzyme E1 2"/>
    <property type="match status" value="1"/>
</dbReference>
<dbReference type="SMART" id="SM00985">
    <property type="entry name" value="UBA_e1_C"/>
    <property type="match status" value="1"/>
</dbReference>
<feature type="coiled-coil region" evidence="1">
    <location>
        <begin position="54"/>
        <end position="81"/>
    </location>
</feature>
<dbReference type="Proteomes" id="UP000245207">
    <property type="component" value="Unassembled WGS sequence"/>
</dbReference>
<dbReference type="InterPro" id="IPR018965">
    <property type="entry name" value="Ub-activating_enz_E1_C"/>
</dbReference>
<name>A0A2U1LTU0_ARTAN</name>
<reference evidence="3 4" key="1">
    <citation type="journal article" date="2018" name="Mol. Plant">
        <title>The genome of Artemisia annua provides insight into the evolution of Asteraceae family and artemisinin biosynthesis.</title>
        <authorList>
            <person name="Shen Q."/>
            <person name="Zhang L."/>
            <person name="Liao Z."/>
            <person name="Wang S."/>
            <person name="Yan T."/>
            <person name="Shi P."/>
            <person name="Liu M."/>
            <person name="Fu X."/>
            <person name="Pan Q."/>
            <person name="Wang Y."/>
            <person name="Lv Z."/>
            <person name="Lu X."/>
            <person name="Zhang F."/>
            <person name="Jiang W."/>
            <person name="Ma Y."/>
            <person name="Chen M."/>
            <person name="Hao X."/>
            <person name="Li L."/>
            <person name="Tang Y."/>
            <person name="Lv G."/>
            <person name="Zhou Y."/>
            <person name="Sun X."/>
            <person name="Brodelius P.E."/>
            <person name="Rose J.K.C."/>
            <person name="Tang K."/>
        </authorList>
    </citation>
    <scope>NUCLEOTIDE SEQUENCE [LARGE SCALE GENOMIC DNA]</scope>
    <source>
        <strain evidence="4">cv. Huhao1</strain>
        <tissue evidence="3">Leaf</tissue>
    </source>
</reference>
<dbReference type="STRING" id="35608.A0A2U1LTU0"/>
<sequence length="254" mass="29509">MTLLLDKNICNSLKRLTCEFGSPISRSNADHIGLVVNQFAGLLGMLWSFYNATQTRLQQKLASLNEKLDTLERRLELLEVQVGATTTLISPVECNLLWNQFLKETEDTITQALAFQEKWNKHGIMVIRTQSIEIIKHQDLSWTVWDRWTTKGNPTLRELIKWLADKGLDAYSISCGRCLLFNNMFPRYKERMYKKVVDLARDVAKMEIMSNRRHLDLLVACEDEEENDIDIPRVNCDTEGDSQKRYAWFCNTIV</sequence>
<proteinExistence type="predicted"/>
<evidence type="ECO:0000259" key="2">
    <source>
        <dbReference type="SMART" id="SM00985"/>
    </source>
</evidence>
<dbReference type="EMBL" id="PKPP01007795">
    <property type="protein sequence ID" value="PWA52419.1"/>
    <property type="molecule type" value="Genomic_DNA"/>
</dbReference>
<accession>A0A2U1LTU0</accession>
<dbReference type="Gene3D" id="3.10.290.60">
    <property type="entry name" value="Ubiquitin-activating enzyme E1, UFD domain"/>
    <property type="match status" value="1"/>
</dbReference>
<evidence type="ECO:0000313" key="3">
    <source>
        <dbReference type="EMBL" id="PWA52419.1"/>
    </source>
</evidence>
<dbReference type="Gene3D" id="1.20.5.110">
    <property type="match status" value="1"/>
</dbReference>
<keyword evidence="1" id="KW-0175">Coiled coil</keyword>
<protein>
    <submittedName>
        <fullName evidence="3">Ubiquitin-activating enzyme 1</fullName>
    </submittedName>
</protein>
<dbReference type="InterPro" id="IPR038252">
    <property type="entry name" value="UBA_E1_C_sf"/>
</dbReference>
<evidence type="ECO:0000313" key="4">
    <source>
        <dbReference type="Proteomes" id="UP000245207"/>
    </source>
</evidence>
<dbReference type="OrthoDB" id="10252231at2759"/>
<gene>
    <name evidence="3" type="ORF">CTI12_AA455040</name>
</gene>
<dbReference type="Pfam" id="PF09358">
    <property type="entry name" value="E1_UFD"/>
    <property type="match status" value="1"/>
</dbReference>
<evidence type="ECO:0000256" key="1">
    <source>
        <dbReference type="SAM" id="Coils"/>
    </source>
</evidence>
<organism evidence="3 4">
    <name type="scientific">Artemisia annua</name>
    <name type="common">Sweet wormwood</name>
    <dbReference type="NCBI Taxonomy" id="35608"/>
    <lineage>
        <taxon>Eukaryota</taxon>
        <taxon>Viridiplantae</taxon>
        <taxon>Streptophyta</taxon>
        <taxon>Embryophyta</taxon>
        <taxon>Tracheophyta</taxon>
        <taxon>Spermatophyta</taxon>
        <taxon>Magnoliopsida</taxon>
        <taxon>eudicotyledons</taxon>
        <taxon>Gunneridae</taxon>
        <taxon>Pentapetalae</taxon>
        <taxon>asterids</taxon>
        <taxon>campanulids</taxon>
        <taxon>Asterales</taxon>
        <taxon>Asteraceae</taxon>
        <taxon>Asteroideae</taxon>
        <taxon>Anthemideae</taxon>
        <taxon>Artemisiinae</taxon>
        <taxon>Artemisia</taxon>
    </lineage>
</organism>
<keyword evidence="4" id="KW-1185">Reference proteome</keyword>
<comment type="caution">
    <text evidence="3">The sequence shown here is derived from an EMBL/GenBank/DDBJ whole genome shotgun (WGS) entry which is preliminary data.</text>
</comment>
<feature type="domain" description="Ubiquitin-activating enzyme E1 C-terminal" evidence="2">
    <location>
        <begin position="120"/>
        <end position="234"/>
    </location>
</feature>
<dbReference type="AlphaFoldDB" id="A0A2U1LTU0"/>